<evidence type="ECO:0000256" key="1">
    <source>
        <dbReference type="ARBA" id="ARBA00001929"/>
    </source>
</evidence>
<feature type="transmembrane region" description="Helical" evidence="8">
    <location>
        <begin position="572"/>
        <end position="594"/>
    </location>
</feature>
<keyword evidence="8" id="KW-0812">Transmembrane</keyword>
<dbReference type="PRINTS" id="PR00368">
    <property type="entry name" value="FADPNR"/>
</dbReference>
<sequence>MVGGKFCEYLTQSKVFSNLEVTVVGKEPYPAYDRINLSSYVVHQDARQLIFKSAEWYQEKGITLLTNTEAIEIAPDLKCVTLSNGQKLNYDVLVLATGSRPFVPPIEGKDSSKVFLYRNISDLAKIVAAAKEKERAAVIGGGLLGLEAAQAVQKLGLQASVIERASFLMPRQLNQPASSLLRKSIEAQGIELFLNKGSTVIQEEPNGLTLEFDKGAPLSCDLVIISAGITPNSELAKEAGLDTGLRGGIVVDNHFETSHPEIFAIGECALLDGSIYGLAAPGYAMARHLVARLEGQRSKPFTNPDLSTRLKMLGVDVVTIGDPLEEGRRVEFETDEVYRMLIIGPKGELKGGLGVGSWPEGGKIQSLYATRQLIRKKEEEYFAAEGLLLPGGGETPVAQWPDDRIVCNCMGVNKGQLVSCLKKCRNDPQLLANETGASTVCGSCEPLLHELCGSPNSTKPKGSKALLTFSSLALLAALITILAPPPAMADSVESWWYQVDKFWRESVIKQITGFSLMGIFLIGLLLSLRKRFKWFRFGHFAHWRIFHTIFGLTSLVALFVHTGFRFGHNLNFWLMLTFVGLNLLGAFAGILAALEGAGTSRTALTARRFRPILTYAHLALFWPLPVLLTFHILSVYLY</sequence>
<dbReference type="InterPro" id="IPR036188">
    <property type="entry name" value="FAD/NAD-bd_sf"/>
</dbReference>
<keyword evidence="5" id="KW-0560">Oxidoreductase</keyword>
<evidence type="ECO:0000256" key="5">
    <source>
        <dbReference type="ARBA" id="ARBA00023002"/>
    </source>
</evidence>
<evidence type="ECO:0000256" key="4">
    <source>
        <dbReference type="ARBA" id="ARBA00022723"/>
    </source>
</evidence>
<protein>
    <submittedName>
        <fullName evidence="10">Nitrite reductase</fullName>
    </submittedName>
</protein>
<dbReference type="Pfam" id="PF07992">
    <property type="entry name" value="Pyr_redox_2"/>
    <property type="match status" value="1"/>
</dbReference>
<dbReference type="GO" id="GO:0051536">
    <property type="term" value="F:iron-sulfur cluster binding"/>
    <property type="evidence" value="ECO:0007669"/>
    <property type="project" value="UniProtKB-KW"/>
</dbReference>
<dbReference type="InterPro" id="IPR023753">
    <property type="entry name" value="FAD/NAD-binding_dom"/>
</dbReference>
<keyword evidence="7" id="KW-0411">Iron-sulfur</keyword>
<keyword evidence="8" id="KW-0472">Membrane</keyword>
<comment type="caution">
    <text evidence="10">The sequence shown here is derived from an EMBL/GenBank/DDBJ whole genome shotgun (WGS) entry which is preliminary data.</text>
</comment>
<organism evidence="10 11">
    <name type="scientific">Roseibacillus persicicus</name>
    <dbReference type="NCBI Taxonomy" id="454148"/>
    <lineage>
        <taxon>Bacteria</taxon>
        <taxon>Pseudomonadati</taxon>
        <taxon>Verrucomicrobiota</taxon>
        <taxon>Verrucomicrobiia</taxon>
        <taxon>Verrucomicrobiales</taxon>
        <taxon>Verrucomicrobiaceae</taxon>
        <taxon>Roseibacillus</taxon>
    </lineage>
</organism>
<dbReference type="EMBL" id="BMXI01000005">
    <property type="protein sequence ID" value="GHC49721.1"/>
    <property type="molecule type" value="Genomic_DNA"/>
</dbReference>
<dbReference type="InterPro" id="IPR052034">
    <property type="entry name" value="NasD-like"/>
</dbReference>
<accession>A0A918TNB0</accession>
<comment type="cofactor">
    <cofactor evidence="1">
        <name>siroheme</name>
        <dbReference type="ChEBI" id="CHEBI:60052"/>
    </cofactor>
</comment>
<evidence type="ECO:0000256" key="3">
    <source>
        <dbReference type="ARBA" id="ARBA00022617"/>
    </source>
</evidence>
<evidence type="ECO:0000256" key="8">
    <source>
        <dbReference type="SAM" id="Phobius"/>
    </source>
</evidence>
<dbReference type="GO" id="GO:0016491">
    <property type="term" value="F:oxidoreductase activity"/>
    <property type="evidence" value="ECO:0007669"/>
    <property type="project" value="UniProtKB-KW"/>
</dbReference>
<dbReference type="Gene3D" id="1.10.10.1100">
    <property type="entry name" value="BFD-like [2Fe-2S]-binding domain"/>
    <property type="match status" value="1"/>
</dbReference>
<name>A0A918TNB0_9BACT</name>
<feature type="transmembrane region" description="Helical" evidence="8">
    <location>
        <begin position="507"/>
        <end position="528"/>
    </location>
</feature>
<dbReference type="Proteomes" id="UP000644507">
    <property type="component" value="Unassembled WGS sequence"/>
</dbReference>
<dbReference type="Gene3D" id="3.50.50.60">
    <property type="entry name" value="FAD/NAD(P)-binding domain"/>
    <property type="match status" value="2"/>
</dbReference>
<feature type="domain" description="FAD/NAD(P)-binding" evidence="9">
    <location>
        <begin position="9"/>
        <end position="273"/>
    </location>
</feature>
<proteinExistence type="predicted"/>
<reference evidence="10" key="1">
    <citation type="journal article" date="2014" name="Int. J. Syst. Evol. Microbiol.">
        <title>Complete genome sequence of Corynebacterium casei LMG S-19264T (=DSM 44701T), isolated from a smear-ripened cheese.</title>
        <authorList>
            <consortium name="US DOE Joint Genome Institute (JGI-PGF)"/>
            <person name="Walter F."/>
            <person name="Albersmeier A."/>
            <person name="Kalinowski J."/>
            <person name="Ruckert C."/>
        </authorList>
    </citation>
    <scope>NUCLEOTIDE SEQUENCE</scope>
    <source>
        <strain evidence="10">KCTC 12988</strain>
    </source>
</reference>
<keyword evidence="4" id="KW-0479">Metal-binding</keyword>
<feature type="transmembrane region" description="Helical" evidence="8">
    <location>
        <begin position="540"/>
        <end position="560"/>
    </location>
</feature>
<evidence type="ECO:0000313" key="10">
    <source>
        <dbReference type="EMBL" id="GHC49721.1"/>
    </source>
</evidence>
<evidence type="ECO:0000313" key="11">
    <source>
        <dbReference type="Proteomes" id="UP000644507"/>
    </source>
</evidence>
<keyword evidence="6" id="KW-0408">Iron</keyword>
<dbReference type="PRINTS" id="PR00411">
    <property type="entry name" value="PNDRDTASEI"/>
</dbReference>
<dbReference type="GO" id="GO:0046872">
    <property type="term" value="F:metal ion binding"/>
    <property type="evidence" value="ECO:0007669"/>
    <property type="project" value="UniProtKB-KW"/>
</dbReference>
<reference evidence="10" key="2">
    <citation type="submission" date="2020-09" db="EMBL/GenBank/DDBJ databases">
        <authorList>
            <person name="Sun Q."/>
            <person name="Kim S."/>
        </authorList>
    </citation>
    <scope>NUCLEOTIDE SEQUENCE</scope>
    <source>
        <strain evidence="10">KCTC 12988</strain>
    </source>
</reference>
<keyword evidence="8" id="KW-1133">Transmembrane helix</keyword>
<keyword evidence="11" id="KW-1185">Reference proteome</keyword>
<dbReference type="AlphaFoldDB" id="A0A918TNB0"/>
<dbReference type="PANTHER" id="PTHR43809:SF1">
    <property type="entry name" value="NITRITE REDUCTASE (NADH) LARGE SUBUNIT"/>
    <property type="match status" value="1"/>
</dbReference>
<dbReference type="InterPro" id="IPR041854">
    <property type="entry name" value="BFD-like_2Fe2S-bd_dom_sf"/>
</dbReference>
<gene>
    <name evidence="10" type="primary">nirB</name>
    <name evidence="10" type="ORF">GCM10007100_14550</name>
</gene>
<keyword evidence="3" id="KW-0349">Heme</keyword>
<evidence type="ECO:0000256" key="2">
    <source>
        <dbReference type="ARBA" id="ARBA00005096"/>
    </source>
</evidence>
<feature type="transmembrane region" description="Helical" evidence="8">
    <location>
        <begin position="615"/>
        <end position="637"/>
    </location>
</feature>
<evidence type="ECO:0000256" key="7">
    <source>
        <dbReference type="ARBA" id="ARBA00023014"/>
    </source>
</evidence>
<comment type="pathway">
    <text evidence="2">Nitrogen metabolism; nitrate reduction (assimilation).</text>
</comment>
<evidence type="ECO:0000256" key="6">
    <source>
        <dbReference type="ARBA" id="ARBA00023004"/>
    </source>
</evidence>
<dbReference type="PANTHER" id="PTHR43809">
    <property type="entry name" value="NITRITE REDUCTASE (NADH) LARGE SUBUNIT"/>
    <property type="match status" value="1"/>
</dbReference>
<evidence type="ECO:0000259" key="9">
    <source>
        <dbReference type="Pfam" id="PF07992"/>
    </source>
</evidence>
<dbReference type="SUPFAM" id="SSF51905">
    <property type="entry name" value="FAD/NAD(P)-binding domain"/>
    <property type="match status" value="2"/>
</dbReference>